<gene>
    <name evidence="1" type="ORF">CLV84_1649</name>
</gene>
<dbReference type="OrthoDB" id="1495319at2"/>
<organism evidence="1 2">
    <name type="scientific">Neolewinella xylanilytica</name>
    <dbReference type="NCBI Taxonomy" id="1514080"/>
    <lineage>
        <taxon>Bacteria</taxon>
        <taxon>Pseudomonadati</taxon>
        <taxon>Bacteroidota</taxon>
        <taxon>Saprospiria</taxon>
        <taxon>Saprospirales</taxon>
        <taxon>Lewinellaceae</taxon>
        <taxon>Neolewinella</taxon>
    </lineage>
</organism>
<protein>
    <submittedName>
        <fullName evidence="1">Uncharacterized protein</fullName>
    </submittedName>
</protein>
<sequence length="76" mass="9130">MSTRKNLKYKYLKTKIALSQTVQQLLEINRKRKFFREDPKRETQLNEELKVLNATAEIQARTLKSYEESLEKLERA</sequence>
<evidence type="ECO:0000313" key="1">
    <source>
        <dbReference type="EMBL" id="PPK88679.1"/>
    </source>
</evidence>
<comment type="caution">
    <text evidence="1">The sequence shown here is derived from an EMBL/GenBank/DDBJ whole genome shotgun (WGS) entry which is preliminary data.</text>
</comment>
<dbReference type="AlphaFoldDB" id="A0A2S6IB49"/>
<name>A0A2S6IB49_9BACT</name>
<dbReference type="RefSeq" id="WP_104419213.1">
    <property type="nucleotide sequence ID" value="NZ_PTJC01000005.1"/>
</dbReference>
<dbReference type="Proteomes" id="UP000237662">
    <property type="component" value="Unassembled WGS sequence"/>
</dbReference>
<keyword evidence="2" id="KW-1185">Reference proteome</keyword>
<evidence type="ECO:0000313" key="2">
    <source>
        <dbReference type="Proteomes" id="UP000237662"/>
    </source>
</evidence>
<accession>A0A2S6IB49</accession>
<reference evidence="1 2" key="1">
    <citation type="submission" date="2018-02" db="EMBL/GenBank/DDBJ databases">
        <title>Genomic Encyclopedia of Archaeal and Bacterial Type Strains, Phase II (KMG-II): from individual species to whole genera.</title>
        <authorList>
            <person name="Goeker M."/>
        </authorList>
    </citation>
    <scope>NUCLEOTIDE SEQUENCE [LARGE SCALE GENOMIC DNA]</scope>
    <source>
        <strain evidence="1 2">DSM 29526</strain>
    </source>
</reference>
<dbReference type="EMBL" id="PTJC01000005">
    <property type="protein sequence ID" value="PPK88679.1"/>
    <property type="molecule type" value="Genomic_DNA"/>
</dbReference>
<proteinExistence type="predicted"/>